<proteinExistence type="predicted"/>
<gene>
    <name evidence="2" type="ORF">EVG20_g9324</name>
</gene>
<dbReference type="OrthoDB" id="2595043at2759"/>
<reference evidence="2 3" key="1">
    <citation type="submission" date="2019-02" db="EMBL/GenBank/DDBJ databases">
        <title>Genome sequencing of the rare red list fungi Dentipellis fragilis.</title>
        <authorList>
            <person name="Buettner E."/>
            <person name="Kellner H."/>
        </authorList>
    </citation>
    <scope>NUCLEOTIDE SEQUENCE [LARGE SCALE GENOMIC DNA]</scope>
    <source>
        <strain evidence="2 3">DSM 105465</strain>
    </source>
</reference>
<sequence length="117" mass="12305">MSSQTNNNDKPAANSSSKSNVSLETDIVYLKQVISSQPSDENADVNLTVLLRHLETASGVAEGVEERIDGIIGNLDMLLDSLERETEKGAGSEVGASSKPADKDSKERAADGGKETA</sequence>
<feature type="compositionally biased region" description="Basic and acidic residues" evidence="1">
    <location>
        <begin position="100"/>
        <end position="117"/>
    </location>
</feature>
<evidence type="ECO:0000256" key="1">
    <source>
        <dbReference type="SAM" id="MobiDB-lite"/>
    </source>
</evidence>
<dbReference type="Proteomes" id="UP000298327">
    <property type="component" value="Unassembled WGS sequence"/>
</dbReference>
<evidence type="ECO:0000313" key="2">
    <source>
        <dbReference type="EMBL" id="TFY55418.1"/>
    </source>
</evidence>
<name>A0A4Y9Y0H1_9AGAM</name>
<feature type="region of interest" description="Disordered" evidence="1">
    <location>
        <begin position="1"/>
        <end position="21"/>
    </location>
</feature>
<evidence type="ECO:0000313" key="3">
    <source>
        <dbReference type="Proteomes" id="UP000298327"/>
    </source>
</evidence>
<comment type="caution">
    <text evidence="2">The sequence shown here is derived from an EMBL/GenBank/DDBJ whole genome shotgun (WGS) entry which is preliminary data.</text>
</comment>
<protein>
    <submittedName>
        <fullName evidence="2">Uncharacterized protein</fullName>
    </submittedName>
</protein>
<organism evidence="2 3">
    <name type="scientific">Dentipellis fragilis</name>
    <dbReference type="NCBI Taxonomy" id="205917"/>
    <lineage>
        <taxon>Eukaryota</taxon>
        <taxon>Fungi</taxon>
        <taxon>Dikarya</taxon>
        <taxon>Basidiomycota</taxon>
        <taxon>Agaricomycotina</taxon>
        <taxon>Agaricomycetes</taxon>
        <taxon>Russulales</taxon>
        <taxon>Hericiaceae</taxon>
        <taxon>Dentipellis</taxon>
    </lineage>
</organism>
<dbReference type="AlphaFoldDB" id="A0A4Y9Y0H1"/>
<accession>A0A4Y9Y0H1</accession>
<keyword evidence="3" id="KW-1185">Reference proteome</keyword>
<feature type="region of interest" description="Disordered" evidence="1">
    <location>
        <begin position="83"/>
        <end position="117"/>
    </location>
</feature>
<dbReference type="EMBL" id="SEOQ01000918">
    <property type="protein sequence ID" value="TFY55418.1"/>
    <property type="molecule type" value="Genomic_DNA"/>
</dbReference>